<dbReference type="InterPro" id="IPR050472">
    <property type="entry name" value="Anth_synth/Amidotransfase"/>
</dbReference>
<evidence type="ECO:0000256" key="1">
    <source>
        <dbReference type="ARBA" id="ARBA00022962"/>
    </source>
</evidence>
<dbReference type="RefSeq" id="WP_366922732.1">
    <property type="nucleotide sequence ID" value="NZ_CP121694.1"/>
</dbReference>
<evidence type="ECO:0000259" key="2">
    <source>
        <dbReference type="Pfam" id="PF00117"/>
    </source>
</evidence>
<sequence length="197" mass="21873">MILMIDNYDSFVFNLVQYLGELRQEVKVVRNDRINLSQIEVMAPERIILSPGPCSPDEAGISLELVRYFAGKLPILGVCLGHQAIVQAFGGKVVRADRQMHGKTSEIIHQGHPLLSGLPNPFIAARYHSLIVERCSVPDCLEIIAETERKEIMALAHRDFPVVGVQFHPEAILTQGGHKLLQNFLEMPCGVRGDQVG</sequence>
<dbReference type="Pfam" id="PF00117">
    <property type="entry name" value="GATase"/>
    <property type="match status" value="1"/>
</dbReference>
<dbReference type="CDD" id="cd01743">
    <property type="entry name" value="GATase1_Anthranilate_Synthase"/>
    <property type="match status" value="1"/>
</dbReference>
<dbReference type="NCBIfam" id="TIGR00566">
    <property type="entry name" value="trpG_papA"/>
    <property type="match status" value="1"/>
</dbReference>
<accession>A0AAU0UPV9</accession>
<dbReference type="PRINTS" id="PR00096">
    <property type="entry name" value="GATASE"/>
</dbReference>
<dbReference type="GO" id="GO:0004049">
    <property type="term" value="F:anthranilate synthase activity"/>
    <property type="evidence" value="ECO:0007669"/>
    <property type="project" value="TreeGrafter"/>
</dbReference>
<dbReference type="EMBL" id="CP121694">
    <property type="protein sequence ID" value="WRO23348.1"/>
    <property type="molecule type" value="Genomic_DNA"/>
</dbReference>
<dbReference type="PANTHER" id="PTHR43418:SF4">
    <property type="entry name" value="MULTIFUNCTIONAL TRYPTOPHAN BIOSYNTHESIS PROTEIN"/>
    <property type="match status" value="1"/>
</dbReference>
<protein>
    <submittedName>
        <fullName evidence="3">Aminodeoxychorismate/anthranilate synthase component II</fullName>
    </submittedName>
</protein>
<dbReference type="FunFam" id="3.40.50.880:FF:000003">
    <property type="entry name" value="Anthranilate synthase component II"/>
    <property type="match status" value="1"/>
</dbReference>
<keyword evidence="4" id="KW-1185">Reference proteome</keyword>
<dbReference type="GO" id="GO:0000162">
    <property type="term" value="P:L-tryptophan biosynthetic process"/>
    <property type="evidence" value="ECO:0007669"/>
    <property type="project" value="TreeGrafter"/>
</dbReference>
<dbReference type="Proteomes" id="UP001329915">
    <property type="component" value="Chromosome"/>
</dbReference>
<evidence type="ECO:0000313" key="3">
    <source>
        <dbReference type="EMBL" id="WRO23348.1"/>
    </source>
</evidence>
<gene>
    <name evidence="3" type="ORF">MFMK1_003207</name>
</gene>
<dbReference type="PRINTS" id="PR00097">
    <property type="entry name" value="ANTSNTHASEII"/>
</dbReference>
<dbReference type="PROSITE" id="PS51273">
    <property type="entry name" value="GATASE_TYPE_1"/>
    <property type="match status" value="1"/>
</dbReference>
<feature type="domain" description="Glutamine amidotransferase" evidence="2">
    <location>
        <begin position="3"/>
        <end position="185"/>
    </location>
</feature>
<dbReference type="PANTHER" id="PTHR43418">
    <property type="entry name" value="MULTIFUNCTIONAL TRYPTOPHAN BIOSYNTHESIS PROTEIN-RELATED"/>
    <property type="match status" value="1"/>
</dbReference>
<dbReference type="SUPFAM" id="SSF52317">
    <property type="entry name" value="Class I glutamine amidotransferase-like"/>
    <property type="match status" value="1"/>
</dbReference>
<dbReference type="InterPro" id="IPR017926">
    <property type="entry name" value="GATASE"/>
</dbReference>
<evidence type="ECO:0000313" key="4">
    <source>
        <dbReference type="Proteomes" id="UP001329915"/>
    </source>
</evidence>
<proteinExistence type="predicted"/>
<dbReference type="AlphaFoldDB" id="A0AAU0UPV9"/>
<dbReference type="InterPro" id="IPR006221">
    <property type="entry name" value="TrpG/PapA_dom"/>
</dbReference>
<dbReference type="PRINTS" id="PR00099">
    <property type="entry name" value="CPSGATASE"/>
</dbReference>
<keyword evidence="1" id="KW-0315">Glutamine amidotransferase</keyword>
<dbReference type="KEGG" id="dbc:MFMK1_003207"/>
<dbReference type="InterPro" id="IPR029062">
    <property type="entry name" value="Class_I_gatase-like"/>
</dbReference>
<name>A0AAU0UPV9_9FIRM</name>
<dbReference type="Gene3D" id="3.40.50.880">
    <property type="match status" value="1"/>
</dbReference>
<reference evidence="3 4" key="1">
    <citation type="submission" date="2023-04" db="EMBL/GenBank/DDBJ databases">
        <authorList>
            <person name="Hsu D."/>
        </authorList>
    </citation>
    <scope>NUCLEOTIDE SEQUENCE [LARGE SCALE GENOMIC DNA]</scope>
    <source>
        <strain evidence="3 4">MK1</strain>
    </source>
</reference>
<organism evidence="3 4">
    <name type="scientific">Metallumcola ferriviriculae</name>
    <dbReference type="NCBI Taxonomy" id="3039180"/>
    <lineage>
        <taxon>Bacteria</taxon>
        <taxon>Bacillati</taxon>
        <taxon>Bacillota</taxon>
        <taxon>Clostridia</taxon>
        <taxon>Neomoorellales</taxon>
        <taxon>Desulfitibacteraceae</taxon>
        <taxon>Metallumcola</taxon>
    </lineage>
</organism>
<dbReference type="GO" id="GO:0005829">
    <property type="term" value="C:cytosol"/>
    <property type="evidence" value="ECO:0007669"/>
    <property type="project" value="TreeGrafter"/>
</dbReference>